<dbReference type="EMBL" id="BAAAQM010000025">
    <property type="protein sequence ID" value="GAA1979165.1"/>
    <property type="molecule type" value="Genomic_DNA"/>
</dbReference>
<evidence type="ECO:0000256" key="1">
    <source>
        <dbReference type="ARBA" id="ARBA00008061"/>
    </source>
</evidence>
<dbReference type="PANTHER" id="PTHR10357:SF179">
    <property type="entry name" value="NEUTRAL AND BASIC AMINO ACID TRANSPORT PROTEIN RBAT"/>
    <property type="match status" value="1"/>
</dbReference>
<keyword evidence="4" id="KW-1185">Reference proteome</keyword>
<dbReference type="RefSeq" id="WP_344659076.1">
    <property type="nucleotide sequence ID" value="NZ_BAAAQM010000025.1"/>
</dbReference>
<comment type="caution">
    <text evidence="3">The sequence shown here is derived from an EMBL/GenBank/DDBJ whole genome shotgun (WGS) entry which is preliminary data.</text>
</comment>
<sequence>MRALSSTTRPWWRDAVIYQVYIRSFADGNGDGVGDVAGLRARLPYLSALGVDALWLNPWYASPQVDAGYDVSDYRRLDPLFGTLDDAESLIVEAHEHGLRVILDLVPNHTSDQHPWFQEALAAGRGSKARSRYHFRPGRGPDGAKPPTDWPSIFGGPAWTRTVDADGEPGDWYLHLFAPEQPDLDWTNPEVREEFEDILRFWLDLGVDGFRIDVAQGLTKDPAFPDLADLAGQTAGGMLDAAGTGHPYFDRDETLAIYEDWRRVLDEYEGDRVFVAEAWVADASRIARYLAPKRLHTAFNFGLLSCPWEADALRGEIDATLRVLTGIGAPATWVLSNHDVIRHATRYGRAKTSLGDAKGLYGSPVDHVLGERRARAAVQLINALPGGTYVYQGEELGLPEVEDLPPSVWQDPNRHHTAHVGPVRDGCRVPLPWSGIAPTFGFSPDGASAQPWLPQPPEWRHRTATAEEQDPHSTLNHYRTLLRVRREWLHRGLGDTAPLEWIDAPAGVLAFRRGEVVCYVNLSDEAVQLPKGYRVLIASEPVGGGRLPADVAAWLVRQQ</sequence>
<dbReference type="CDD" id="cd11332">
    <property type="entry name" value="AmyAc_OligoGlu_TS"/>
    <property type="match status" value="1"/>
</dbReference>
<dbReference type="Gene3D" id="3.90.400.10">
    <property type="entry name" value="Oligo-1,6-glucosidase, Domain 2"/>
    <property type="match status" value="1"/>
</dbReference>
<dbReference type="Proteomes" id="UP001499854">
    <property type="component" value="Unassembled WGS sequence"/>
</dbReference>
<proteinExistence type="inferred from homology"/>
<reference evidence="4" key="1">
    <citation type="journal article" date="2019" name="Int. J. Syst. Evol. Microbiol.">
        <title>The Global Catalogue of Microorganisms (GCM) 10K type strain sequencing project: providing services to taxonomists for standard genome sequencing and annotation.</title>
        <authorList>
            <consortium name="The Broad Institute Genomics Platform"/>
            <consortium name="The Broad Institute Genome Sequencing Center for Infectious Disease"/>
            <person name="Wu L."/>
            <person name="Ma J."/>
        </authorList>
    </citation>
    <scope>NUCLEOTIDE SEQUENCE [LARGE SCALE GENOMIC DNA]</scope>
    <source>
        <strain evidence="4">JCM 16013</strain>
    </source>
</reference>
<keyword evidence="3" id="KW-0378">Hydrolase</keyword>
<dbReference type="PANTHER" id="PTHR10357">
    <property type="entry name" value="ALPHA-AMYLASE FAMILY MEMBER"/>
    <property type="match status" value="1"/>
</dbReference>
<organism evidence="3 4">
    <name type="scientific">Catenulispora subtropica</name>
    <dbReference type="NCBI Taxonomy" id="450798"/>
    <lineage>
        <taxon>Bacteria</taxon>
        <taxon>Bacillati</taxon>
        <taxon>Actinomycetota</taxon>
        <taxon>Actinomycetes</taxon>
        <taxon>Catenulisporales</taxon>
        <taxon>Catenulisporaceae</taxon>
        <taxon>Catenulispora</taxon>
    </lineage>
</organism>
<protein>
    <submittedName>
        <fullName evidence="3">Glycoside hydrolase family 13 protein</fullName>
    </submittedName>
</protein>
<evidence type="ECO:0000313" key="3">
    <source>
        <dbReference type="EMBL" id="GAA1979165.1"/>
    </source>
</evidence>
<accession>A0ABP5DFZ4</accession>
<gene>
    <name evidence="3" type="ORF">GCM10009838_45180</name>
</gene>
<dbReference type="SMART" id="SM00642">
    <property type="entry name" value="Aamy"/>
    <property type="match status" value="1"/>
</dbReference>
<dbReference type="InterPro" id="IPR017853">
    <property type="entry name" value="GH"/>
</dbReference>
<feature type="domain" description="Glycosyl hydrolase family 13 catalytic" evidence="2">
    <location>
        <begin position="19"/>
        <end position="424"/>
    </location>
</feature>
<name>A0ABP5DFZ4_9ACTN</name>
<dbReference type="GO" id="GO:0016787">
    <property type="term" value="F:hydrolase activity"/>
    <property type="evidence" value="ECO:0007669"/>
    <property type="project" value="UniProtKB-KW"/>
</dbReference>
<comment type="similarity">
    <text evidence="1">Belongs to the glycosyl hydrolase 13 family.</text>
</comment>
<dbReference type="InterPro" id="IPR006047">
    <property type="entry name" value="GH13_cat_dom"/>
</dbReference>
<dbReference type="InterPro" id="IPR045857">
    <property type="entry name" value="O16G_dom_2"/>
</dbReference>
<dbReference type="Gene3D" id="3.20.20.80">
    <property type="entry name" value="Glycosidases"/>
    <property type="match status" value="1"/>
</dbReference>
<evidence type="ECO:0000313" key="4">
    <source>
        <dbReference type="Proteomes" id="UP001499854"/>
    </source>
</evidence>
<evidence type="ECO:0000259" key="2">
    <source>
        <dbReference type="SMART" id="SM00642"/>
    </source>
</evidence>
<dbReference type="Pfam" id="PF00128">
    <property type="entry name" value="Alpha-amylase"/>
    <property type="match status" value="1"/>
</dbReference>
<dbReference type="SUPFAM" id="SSF51445">
    <property type="entry name" value="(Trans)glycosidases"/>
    <property type="match status" value="1"/>
</dbReference>